<organism evidence="2">
    <name type="scientific">Oryza glumipatula</name>
    <dbReference type="NCBI Taxonomy" id="40148"/>
    <lineage>
        <taxon>Eukaryota</taxon>
        <taxon>Viridiplantae</taxon>
        <taxon>Streptophyta</taxon>
        <taxon>Embryophyta</taxon>
        <taxon>Tracheophyta</taxon>
        <taxon>Spermatophyta</taxon>
        <taxon>Magnoliopsida</taxon>
        <taxon>Liliopsida</taxon>
        <taxon>Poales</taxon>
        <taxon>Poaceae</taxon>
        <taxon>BOP clade</taxon>
        <taxon>Oryzoideae</taxon>
        <taxon>Oryzeae</taxon>
        <taxon>Oryzinae</taxon>
        <taxon>Oryza</taxon>
    </lineage>
</organism>
<feature type="region of interest" description="Disordered" evidence="1">
    <location>
        <begin position="60"/>
        <end position="88"/>
    </location>
</feature>
<dbReference type="AlphaFoldDB" id="A0A0D9ZH05"/>
<evidence type="ECO:0000313" key="2">
    <source>
        <dbReference type="EnsemblPlants" id="OGLUM04G02210.2"/>
    </source>
</evidence>
<accession>A0A0D9ZH05</accession>
<dbReference type="EnsemblPlants" id="OGLUM04G02210.2">
    <property type="protein sequence ID" value="OGLUM04G02210.2"/>
    <property type="gene ID" value="OGLUM04G02210"/>
</dbReference>
<protein>
    <submittedName>
        <fullName evidence="2">Uncharacterized protein</fullName>
    </submittedName>
</protein>
<reference evidence="2" key="1">
    <citation type="submission" date="2015-04" db="UniProtKB">
        <authorList>
            <consortium name="EnsemblPlants"/>
        </authorList>
    </citation>
    <scope>IDENTIFICATION</scope>
</reference>
<feature type="region of interest" description="Disordered" evidence="1">
    <location>
        <begin position="1"/>
        <end position="22"/>
    </location>
</feature>
<feature type="compositionally biased region" description="Low complexity" evidence="1">
    <location>
        <begin position="61"/>
        <end position="83"/>
    </location>
</feature>
<reference evidence="2" key="2">
    <citation type="submission" date="2018-05" db="EMBL/GenBank/DDBJ databases">
        <title>OgluRS3 (Oryza glumaepatula Reference Sequence Version 3).</title>
        <authorList>
            <person name="Zhang J."/>
            <person name="Kudrna D."/>
            <person name="Lee S."/>
            <person name="Talag J."/>
            <person name="Welchert J."/>
            <person name="Wing R.A."/>
        </authorList>
    </citation>
    <scope>NUCLEOTIDE SEQUENCE [LARGE SCALE GENOMIC DNA]</scope>
</reference>
<dbReference type="Gramene" id="OGLUM04G02210.2">
    <property type="protein sequence ID" value="OGLUM04G02210.2"/>
    <property type="gene ID" value="OGLUM04G02210"/>
</dbReference>
<evidence type="ECO:0000256" key="1">
    <source>
        <dbReference type="SAM" id="MobiDB-lite"/>
    </source>
</evidence>
<evidence type="ECO:0000313" key="3">
    <source>
        <dbReference type="Proteomes" id="UP000026961"/>
    </source>
</evidence>
<dbReference type="HOGENOM" id="CLU_2403215_0_0_1"/>
<feature type="compositionally biased region" description="Pro residues" evidence="1">
    <location>
        <begin position="13"/>
        <end position="22"/>
    </location>
</feature>
<name>A0A0D9ZH05_9ORYZ</name>
<sequence>MAEVDARDGGNPIPSPYSSPPPKQLQRLCLGLAAAAALPGISGGGGSACFGSSRGSHRSFSHLAIPHPSSPSLPISSTTPPIANFEDEDRGKLPFDHIASTFQNGLFAKLHW</sequence>
<keyword evidence="3" id="KW-1185">Reference proteome</keyword>
<dbReference type="Proteomes" id="UP000026961">
    <property type="component" value="Chromosome 4"/>
</dbReference>
<proteinExistence type="predicted"/>